<dbReference type="Pfam" id="PF00188">
    <property type="entry name" value="CAP"/>
    <property type="match status" value="1"/>
</dbReference>
<feature type="signal peptide" evidence="1">
    <location>
        <begin position="1"/>
        <end position="16"/>
    </location>
</feature>
<accession>A0A5K3FKW8</accession>
<protein>
    <submittedName>
        <fullName evidence="3">SCP domain-containing protein</fullName>
    </submittedName>
</protein>
<dbReference type="SMART" id="SM00198">
    <property type="entry name" value="SCP"/>
    <property type="match status" value="1"/>
</dbReference>
<dbReference type="CDD" id="cd05380">
    <property type="entry name" value="CAP_euk"/>
    <property type="match status" value="1"/>
</dbReference>
<name>A0A5K3FKW8_MESCO</name>
<evidence type="ECO:0000256" key="1">
    <source>
        <dbReference type="SAM" id="SignalP"/>
    </source>
</evidence>
<sequence>MQQLIAISAFIWLVMAGPPTDEEREEIVEFHTRIRENVNPPASKMQLMMYSIGLENLAKQFAQMRCAGTQPDPSIHTQFQGCGIFTSFDNQEDQTIVGNLNDTYELEKGIYSYDKNACTWSGNCFHFKTMVWWQTTEVGCTIEACQGGGIWCTVCVYKPGEFEPQDRPYEKGQSCTKCPSGFACYRNQCENSSTTVATTSSATITSTLSATSSATIASPLQILPSLTLILRCFV</sequence>
<dbReference type="InterPro" id="IPR001283">
    <property type="entry name" value="CRISP-related"/>
</dbReference>
<evidence type="ECO:0000313" key="3">
    <source>
        <dbReference type="WBParaSite" id="MCU_008636-RA"/>
    </source>
</evidence>
<dbReference type="WBParaSite" id="MCU_008636-RA">
    <property type="protein sequence ID" value="MCU_008636-RA"/>
    <property type="gene ID" value="MCU_008636"/>
</dbReference>
<dbReference type="InterPro" id="IPR014044">
    <property type="entry name" value="CAP_dom"/>
</dbReference>
<dbReference type="AlphaFoldDB" id="A0A5K3FKW8"/>
<dbReference type="PANTHER" id="PTHR10334">
    <property type="entry name" value="CYSTEINE-RICH SECRETORY PROTEIN-RELATED"/>
    <property type="match status" value="1"/>
</dbReference>
<evidence type="ECO:0000259" key="2">
    <source>
        <dbReference type="SMART" id="SM00198"/>
    </source>
</evidence>
<feature type="domain" description="SCP" evidence="2">
    <location>
        <begin position="22"/>
        <end position="164"/>
    </location>
</feature>
<organism evidence="3">
    <name type="scientific">Mesocestoides corti</name>
    <name type="common">Flatworm</name>
    <dbReference type="NCBI Taxonomy" id="53468"/>
    <lineage>
        <taxon>Eukaryota</taxon>
        <taxon>Metazoa</taxon>
        <taxon>Spiralia</taxon>
        <taxon>Lophotrochozoa</taxon>
        <taxon>Platyhelminthes</taxon>
        <taxon>Cestoda</taxon>
        <taxon>Eucestoda</taxon>
        <taxon>Cyclophyllidea</taxon>
        <taxon>Mesocestoididae</taxon>
        <taxon>Mesocestoides</taxon>
    </lineage>
</organism>
<dbReference type="InterPro" id="IPR035940">
    <property type="entry name" value="CAP_sf"/>
</dbReference>
<feature type="chain" id="PRO_5024335987" evidence="1">
    <location>
        <begin position="17"/>
        <end position="234"/>
    </location>
</feature>
<dbReference type="SUPFAM" id="SSF55797">
    <property type="entry name" value="PR-1-like"/>
    <property type="match status" value="1"/>
</dbReference>
<reference evidence="3" key="1">
    <citation type="submission" date="2019-11" db="UniProtKB">
        <authorList>
            <consortium name="WormBaseParasite"/>
        </authorList>
    </citation>
    <scope>IDENTIFICATION</scope>
</reference>
<keyword evidence="1" id="KW-0732">Signal</keyword>
<proteinExistence type="predicted"/>
<dbReference type="Gene3D" id="3.40.33.10">
    <property type="entry name" value="CAP"/>
    <property type="match status" value="1"/>
</dbReference>